<evidence type="ECO:0000313" key="3">
    <source>
        <dbReference type="Proteomes" id="UP000001805"/>
    </source>
</evidence>
<proteinExistence type="inferred from homology"/>
<organism evidence="2 3">
    <name type="scientific">Neurospora crassa (strain ATCC 24698 / 74-OR23-1A / CBS 708.71 / DSM 1257 / FGSC 987)</name>
    <dbReference type="NCBI Taxonomy" id="367110"/>
    <lineage>
        <taxon>Eukaryota</taxon>
        <taxon>Fungi</taxon>
        <taxon>Dikarya</taxon>
        <taxon>Ascomycota</taxon>
        <taxon>Pezizomycotina</taxon>
        <taxon>Sordariomycetes</taxon>
        <taxon>Sordariomycetidae</taxon>
        <taxon>Sordariales</taxon>
        <taxon>Sordariaceae</taxon>
        <taxon>Neurospora</taxon>
    </lineage>
</organism>
<dbReference type="Gene3D" id="3.40.50.150">
    <property type="entry name" value="Vaccinia Virus protein VP39"/>
    <property type="match status" value="1"/>
</dbReference>
<sequence length="363" mass="40844">MFVVFPKNASLSSIMSNPPVDDAPPSSGGALLGAHYWTQQGLPAEDDTDDADSTLGDEIESSTASISSSILNYRNINGRTYHSHAAMDEEYWAPNDPKHLEALDIFYHAIDMMLEGKLHQAPLSQNIENAVDIGTGSGLWAIDFADKYTNCTVIGTDISPVQPSWVPPNLLFEIEDATREWTFRDDHFDYIHMQLLNGAFDSLTHIYSQAFRCCKPGGWFEHVDVSVMVSSDDGSVEENSPLDQYGKLFEAAGNRVNRMSRTADFTTMEDAMMEAGFENITVKKFKMPISPWPSDQRMKEIGLYAYATMTTDVEGIIQFMFGNILGWSQQEIIVYAAYLRQQLRRRNVHGYWTLKVVYGQKPQ</sequence>
<dbReference type="KEGG" id="ncr:NCU06478"/>
<dbReference type="EMBL" id="CM002238">
    <property type="protein sequence ID" value="EAA27882.2"/>
    <property type="molecule type" value="Genomic_DNA"/>
</dbReference>
<evidence type="ECO:0008006" key="4">
    <source>
        <dbReference type="Google" id="ProtNLM"/>
    </source>
</evidence>
<evidence type="ECO:0000256" key="1">
    <source>
        <dbReference type="ARBA" id="ARBA00038158"/>
    </source>
</evidence>
<dbReference type="PANTHER" id="PTHR43591">
    <property type="entry name" value="METHYLTRANSFERASE"/>
    <property type="match status" value="1"/>
</dbReference>
<keyword evidence="3" id="KW-1185">Reference proteome</keyword>
<dbReference type="Proteomes" id="UP000001805">
    <property type="component" value="Chromosome 3, Linkage Group III"/>
</dbReference>
<name>Q7RYJ6_NEUCR</name>
<dbReference type="AlphaFoldDB" id="Q7RYJ6"/>
<reference evidence="2 3" key="1">
    <citation type="journal article" date="2003" name="Nature">
        <title>The genome sequence of the filamentous fungus Neurospora crassa.</title>
        <authorList>
            <person name="Galagan J.E."/>
            <person name="Calvo S.E."/>
            <person name="Borkovich K.A."/>
            <person name="Selker E.U."/>
            <person name="Read N.D."/>
            <person name="Jaffe D."/>
            <person name="FitzHugh W."/>
            <person name="Ma L.J."/>
            <person name="Smirnov S."/>
            <person name="Purcell S."/>
            <person name="Rehman B."/>
            <person name="Elkins T."/>
            <person name="Engels R."/>
            <person name="Wang S."/>
            <person name="Nielsen C.B."/>
            <person name="Butler J."/>
            <person name="Endrizzi M."/>
            <person name="Qui D."/>
            <person name="Ianakiev P."/>
            <person name="Bell-Pedersen D."/>
            <person name="Nelson M.A."/>
            <person name="Werner-Washburne M."/>
            <person name="Selitrennikoff C.P."/>
            <person name="Kinsey J.A."/>
            <person name="Braun E.L."/>
            <person name="Zelter A."/>
            <person name="Schulte U."/>
            <person name="Kothe G.O."/>
            <person name="Jedd G."/>
            <person name="Mewes W."/>
            <person name="Staben C."/>
            <person name="Marcotte E."/>
            <person name="Greenberg D."/>
            <person name="Roy A."/>
            <person name="Foley K."/>
            <person name="Naylor J."/>
            <person name="Stange-Thomann N."/>
            <person name="Barrett R."/>
            <person name="Gnerre S."/>
            <person name="Kamal M."/>
            <person name="Kamvysselis M."/>
            <person name="Mauceli E."/>
            <person name="Bielke C."/>
            <person name="Rudd S."/>
            <person name="Frishman D."/>
            <person name="Krystofova S."/>
            <person name="Rasmussen C."/>
            <person name="Metzenberg R.L."/>
            <person name="Perkins D.D."/>
            <person name="Kroken S."/>
            <person name="Cogoni C."/>
            <person name="Macino G."/>
            <person name="Catcheside D."/>
            <person name="Li W."/>
            <person name="Pratt R.J."/>
            <person name="Osmani S.A."/>
            <person name="DeSouza C.P."/>
            <person name="Glass L."/>
            <person name="Orbach M.J."/>
            <person name="Berglund J.A."/>
            <person name="Voelker R."/>
            <person name="Yarden O."/>
            <person name="Plamann M."/>
            <person name="Seiler S."/>
            <person name="Dunlap J."/>
            <person name="Radford A."/>
            <person name="Aramayo R."/>
            <person name="Natvig D.O."/>
            <person name="Alex L.A."/>
            <person name="Mannhaupt G."/>
            <person name="Ebbole D.J."/>
            <person name="Freitag M."/>
            <person name="Paulsen I."/>
            <person name="Sachs M.S."/>
            <person name="Lander E.S."/>
            <person name="Nusbaum C."/>
            <person name="Birren B."/>
        </authorList>
    </citation>
    <scope>NUCLEOTIDE SEQUENCE [LARGE SCALE GENOMIC DNA]</scope>
    <source>
        <strain evidence="3">ATCC 24698 / 74-OR23-1A / CBS 708.71 / DSM 1257 / FGSC 987</strain>
    </source>
</reference>
<dbReference type="InParanoid" id="Q7RYJ6"/>
<dbReference type="GeneID" id="3873291"/>
<gene>
    <name evidence="2" type="ORF">NCU06478</name>
</gene>
<dbReference type="PANTHER" id="PTHR43591:SF10">
    <property type="entry name" value="ABC TRANSMEMBRANE TYPE-1 DOMAIN-CONTAINING PROTEIN-RELATED"/>
    <property type="match status" value="1"/>
</dbReference>
<dbReference type="SUPFAM" id="SSF53335">
    <property type="entry name" value="S-adenosyl-L-methionine-dependent methyltransferases"/>
    <property type="match status" value="1"/>
</dbReference>
<dbReference type="HOGENOM" id="CLU_010595_0_0_1"/>
<dbReference type="SMR" id="Q7RYJ6"/>
<dbReference type="GO" id="GO:0008168">
    <property type="term" value="F:methyltransferase activity"/>
    <property type="evidence" value="ECO:0000318"/>
    <property type="project" value="GO_Central"/>
</dbReference>
<protein>
    <recommendedName>
        <fullName evidence="4">S-adenosyl-L-methionine-dependent methyltransferase</fullName>
    </recommendedName>
</protein>
<comment type="similarity">
    <text evidence="1">Belongs to the methyltransferase superfamily. LaeA methyltransferase family.</text>
</comment>
<dbReference type="CDD" id="cd02440">
    <property type="entry name" value="AdoMet_MTases"/>
    <property type="match status" value="1"/>
</dbReference>
<accession>Q7RYJ6</accession>
<dbReference type="OrthoDB" id="2013972at2759"/>
<dbReference type="VEuPathDB" id="FungiDB:NCU06478"/>
<dbReference type="RefSeq" id="XP_957118.2">
    <property type="nucleotide sequence ID" value="XM_952025.2"/>
</dbReference>
<evidence type="ECO:0000313" key="2">
    <source>
        <dbReference type="EMBL" id="EAA27882.2"/>
    </source>
</evidence>
<dbReference type="Pfam" id="PF13489">
    <property type="entry name" value="Methyltransf_23"/>
    <property type="match status" value="1"/>
</dbReference>
<dbReference type="InterPro" id="IPR029063">
    <property type="entry name" value="SAM-dependent_MTases_sf"/>
</dbReference>